<keyword evidence="2" id="KW-1185">Reference proteome</keyword>
<dbReference type="STRING" id="187868.SAMN05192589_10773"/>
<evidence type="ECO:0000313" key="1">
    <source>
        <dbReference type="EMBL" id="SDD54326.1"/>
    </source>
</evidence>
<name>A0A1G6VNC1_9BURK</name>
<sequence length="64" mass="7359">MTVHMDFQRVLLVHLKGPDGRTVWLCLERVGQNESWAALRRAVYSRPKPELRADGVFPVRRGDA</sequence>
<proteinExistence type="predicted"/>
<organism evidence="1 2">
    <name type="scientific">Paracidovorax valerianellae</name>
    <dbReference type="NCBI Taxonomy" id="187868"/>
    <lineage>
        <taxon>Bacteria</taxon>
        <taxon>Pseudomonadati</taxon>
        <taxon>Pseudomonadota</taxon>
        <taxon>Betaproteobacteria</taxon>
        <taxon>Burkholderiales</taxon>
        <taxon>Comamonadaceae</taxon>
        <taxon>Paracidovorax</taxon>
    </lineage>
</organism>
<reference evidence="1 2" key="1">
    <citation type="submission" date="2016-10" db="EMBL/GenBank/DDBJ databases">
        <authorList>
            <person name="de Groot N.N."/>
        </authorList>
    </citation>
    <scope>NUCLEOTIDE SEQUENCE [LARGE SCALE GENOMIC DNA]</scope>
    <source>
        <strain evidence="1 2">DSM 16619</strain>
    </source>
</reference>
<dbReference type="EMBL" id="FMZC01000007">
    <property type="protein sequence ID" value="SDD54326.1"/>
    <property type="molecule type" value="Genomic_DNA"/>
</dbReference>
<gene>
    <name evidence="1" type="ORF">SAMN05192589_10773</name>
</gene>
<protein>
    <submittedName>
        <fullName evidence="1">Uncharacterized protein</fullName>
    </submittedName>
</protein>
<accession>A0A1G6VNC1</accession>
<dbReference type="AlphaFoldDB" id="A0A1G6VNC1"/>
<dbReference type="Proteomes" id="UP000198781">
    <property type="component" value="Unassembled WGS sequence"/>
</dbReference>
<evidence type="ECO:0000313" key="2">
    <source>
        <dbReference type="Proteomes" id="UP000198781"/>
    </source>
</evidence>